<feature type="signal peptide" evidence="2">
    <location>
        <begin position="1"/>
        <end position="22"/>
    </location>
</feature>
<feature type="region of interest" description="Disordered" evidence="1">
    <location>
        <begin position="46"/>
        <end position="66"/>
    </location>
</feature>
<accession>A0A9D9J0D1</accession>
<proteinExistence type="predicted"/>
<protein>
    <submittedName>
        <fullName evidence="3">Uncharacterized protein</fullName>
    </submittedName>
</protein>
<gene>
    <name evidence="3" type="ORF">IAC87_05100</name>
</gene>
<evidence type="ECO:0000313" key="4">
    <source>
        <dbReference type="Proteomes" id="UP000823772"/>
    </source>
</evidence>
<dbReference type="EMBL" id="JADILY010000105">
    <property type="protein sequence ID" value="MBO8481905.1"/>
    <property type="molecule type" value="Genomic_DNA"/>
</dbReference>
<reference evidence="3" key="1">
    <citation type="submission" date="2020-10" db="EMBL/GenBank/DDBJ databases">
        <authorList>
            <person name="Gilroy R."/>
        </authorList>
    </citation>
    <scope>NUCLEOTIDE SEQUENCE</scope>
    <source>
        <strain evidence="3">B3-2255</strain>
    </source>
</reference>
<feature type="chain" id="PRO_5038493872" evidence="2">
    <location>
        <begin position="23"/>
        <end position="373"/>
    </location>
</feature>
<evidence type="ECO:0000256" key="2">
    <source>
        <dbReference type="SAM" id="SignalP"/>
    </source>
</evidence>
<evidence type="ECO:0000256" key="1">
    <source>
        <dbReference type="SAM" id="MobiDB-lite"/>
    </source>
</evidence>
<organism evidence="3 4">
    <name type="scientific">Candidatus Merdivivens faecigallinarum</name>
    <dbReference type="NCBI Taxonomy" id="2840871"/>
    <lineage>
        <taxon>Bacteria</taxon>
        <taxon>Pseudomonadati</taxon>
        <taxon>Bacteroidota</taxon>
        <taxon>Bacteroidia</taxon>
        <taxon>Bacteroidales</taxon>
        <taxon>Muribaculaceae</taxon>
        <taxon>Muribaculaceae incertae sedis</taxon>
        <taxon>Candidatus Merdivivens</taxon>
    </lineage>
</organism>
<dbReference type="Proteomes" id="UP000823772">
    <property type="component" value="Unassembled WGS sequence"/>
</dbReference>
<sequence>MKKLLDLLTAAAVSTVMMFAAACNPEKLPDDRFPDDEDSTVVVTPKDTTAFPDGPTTWEDNEENSDGDNASFRIFASEDITLTACGNGAIEKEGEAWTLTGGNEVEVGVMVPGDKFFVDMLVEGYAELLEEYSYDADAKCYTGQIRLRSDVTLTPEYMDVPEPQVGDYYYADGTWSTELNSSKQCIGIVFATGRNEHDSQQYAELTDVRGYVVAVRNSDPEKPRNVFGWTDKVDVSDLDGDLEIFAGYTRTHNMEQQPEYSYDNFWACWSATHHIHPAPAMSSGWYLPAFGEFNVLFSVYHNVIREKILSVEGGEDMDGENNLGTYWAMSVVSGTDDFSLVDFRASMSYETFADRCRTNSYMYMNYTRPVLTF</sequence>
<name>A0A9D9J0D1_9BACT</name>
<dbReference type="PROSITE" id="PS51257">
    <property type="entry name" value="PROKAR_LIPOPROTEIN"/>
    <property type="match status" value="1"/>
</dbReference>
<keyword evidence="2" id="KW-0732">Signal</keyword>
<reference evidence="3" key="2">
    <citation type="journal article" date="2021" name="PeerJ">
        <title>Extensive microbial diversity within the chicken gut microbiome revealed by metagenomics and culture.</title>
        <authorList>
            <person name="Gilroy R."/>
            <person name="Ravi A."/>
            <person name="Getino M."/>
            <person name="Pursley I."/>
            <person name="Horton D.L."/>
            <person name="Alikhan N.F."/>
            <person name="Baker D."/>
            <person name="Gharbi K."/>
            <person name="Hall N."/>
            <person name="Watson M."/>
            <person name="Adriaenssens E.M."/>
            <person name="Foster-Nyarko E."/>
            <person name="Jarju S."/>
            <person name="Secka A."/>
            <person name="Antonio M."/>
            <person name="Oren A."/>
            <person name="Chaudhuri R.R."/>
            <person name="La Ragione R."/>
            <person name="Hildebrand F."/>
            <person name="Pallen M.J."/>
        </authorList>
    </citation>
    <scope>NUCLEOTIDE SEQUENCE</scope>
    <source>
        <strain evidence="3">B3-2255</strain>
    </source>
</reference>
<comment type="caution">
    <text evidence="3">The sequence shown here is derived from an EMBL/GenBank/DDBJ whole genome shotgun (WGS) entry which is preliminary data.</text>
</comment>
<evidence type="ECO:0000313" key="3">
    <source>
        <dbReference type="EMBL" id="MBO8481905.1"/>
    </source>
</evidence>
<dbReference type="AlphaFoldDB" id="A0A9D9J0D1"/>